<protein>
    <submittedName>
        <fullName evidence="1">Uncharacterized protein</fullName>
    </submittedName>
</protein>
<evidence type="ECO:0000313" key="2">
    <source>
        <dbReference type="Proteomes" id="UP000790377"/>
    </source>
</evidence>
<evidence type="ECO:0000313" key="1">
    <source>
        <dbReference type="EMBL" id="KAH7911809.1"/>
    </source>
</evidence>
<dbReference type="EMBL" id="MU267666">
    <property type="protein sequence ID" value="KAH7911809.1"/>
    <property type="molecule type" value="Genomic_DNA"/>
</dbReference>
<name>A0ACB8AFY3_9AGAM</name>
<sequence length="245" mass="26993">MQEYQRQVHQADIPAVVSVGHSGSYSNGSPSHQTMIINQLPQSGMQGPIMAFPWPQFNRTKIHSRDSSRTTKASLPSSIGLVNRLQQVLHRFSLTLPSPTHGYEYGDPGIHRRPSSHGYHASTGPPVQVPSIRQHYSDYPSRSLRVCHVPIMSAPSDGGRPRPVDVMRVIQADAPLVHAGHIHQGMGLDGARILIHRADTVTARRTHNRVLHVERRRQSLALRGASPACSRGTTDDTRTCSNNAK</sequence>
<reference evidence="1" key="1">
    <citation type="journal article" date="2021" name="New Phytol.">
        <title>Evolutionary innovations through gain and loss of genes in the ectomycorrhizal Boletales.</title>
        <authorList>
            <person name="Wu G."/>
            <person name="Miyauchi S."/>
            <person name="Morin E."/>
            <person name="Kuo A."/>
            <person name="Drula E."/>
            <person name="Varga T."/>
            <person name="Kohler A."/>
            <person name="Feng B."/>
            <person name="Cao Y."/>
            <person name="Lipzen A."/>
            <person name="Daum C."/>
            <person name="Hundley H."/>
            <person name="Pangilinan J."/>
            <person name="Johnson J."/>
            <person name="Barry K."/>
            <person name="LaButti K."/>
            <person name="Ng V."/>
            <person name="Ahrendt S."/>
            <person name="Min B."/>
            <person name="Choi I.G."/>
            <person name="Park H."/>
            <person name="Plett J.M."/>
            <person name="Magnuson J."/>
            <person name="Spatafora J.W."/>
            <person name="Nagy L.G."/>
            <person name="Henrissat B."/>
            <person name="Grigoriev I.V."/>
            <person name="Yang Z.L."/>
            <person name="Xu J."/>
            <person name="Martin F.M."/>
        </authorList>
    </citation>
    <scope>NUCLEOTIDE SEQUENCE</scope>
    <source>
        <strain evidence="1">ATCC 28755</strain>
    </source>
</reference>
<keyword evidence="2" id="KW-1185">Reference proteome</keyword>
<dbReference type="Proteomes" id="UP000790377">
    <property type="component" value="Unassembled WGS sequence"/>
</dbReference>
<gene>
    <name evidence="1" type="ORF">BJ138DRAFT_1112870</name>
</gene>
<organism evidence="1 2">
    <name type="scientific">Hygrophoropsis aurantiaca</name>
    <dbReference type="NCBI Taxonomy" id="72124"/>
    <lineage>
        <taxon>Eukaryota</taxon>
        <taxon>Fungi</taxon>
        <taxon>Dikarya</taxon>
        <taxon>Basidiomycota</taxon>
        <taxon>Agaricomycotina</taxon>
        <taxon>Agaricomycetes</taxon>
        <taxon>Agaricomycetidae</taxon>
        <taxon>Boletales</taxon>
        <taxon>Coniophorineae</taxon>
        <taxon>Hygrophoropsidaceae</taxon>
        <taxon>Hygrophoropsis</taxon>
    </lineage>
</organism>
<comment type="caution">
    <text evidence="1">The sequence shown here is derived from an EMBL/GenBank/DDBJ whole genome shotgun (WGS) entry which is preliminary data.</text>
</comment>
<accession>A0ACB8AFY3</accession>
<proteinExistence type="predicted"/>